<dbReference type="InterPro" id="IPR005508">
    <property type="entry name" value="At2g31720-like"/>
</dbReference>
<dbReference type="CDD" id="cd10017">
    <property type="entry name" value="B3_DNA"/>
    <property type="match status" value="1"/>
</dbReference>
<dbReference type="GO" id="GO:0003677">
    <property type="term" value="F:DNA binding"/>
    <property type="evidence" value="ECO:0007669"/>
    <property type="project" value="UniProtKB-KW"/>
</dbReference>
<dbReference type="GO" id="GO:0005634">
    <property type="term" value="C:nucleus"/>
    <property type="evidence" value="ECO:0007669"/>
    <property type="project" value="UniProtKB-SubCell"/>
</dbReference>
<evidence type="ECO:0000256" key="4">
    <source>
        <dbReference type="ARBA" id="ARBA00023163"/>
    </source>
</evidence>
<dbReference type="PANTHER" id="PTHR31541">
    <property type="entry name" value="B3 DOMAIN PLANT PROTEIN-RELATED"/>
    <property type="match status" value="1"/>
</dbReference>
<dbReference type="AlphaFoldDB" id="A0A6J0LJZ2"/>
<proteinExistence type="predicted"/>
<evidence type="ECO:0000313" key="6">
    <source>
        <dbReference type="Proteomes" id="UP000504610"/>
    </source>
</evidence>
<sequence length="167" mass="19442">MESEDNSEETLELLRRWNIPAIPPEKIIESRLVGACSRPIRKQLTESDINGEELMLAMSPVKKKFLPLLEEESEIHQGQRGKTVSLYGPYGKLHDTETWMINRDSLDSITGWRKFVGEYELKENCDFITVWMFIHEETHEFCLAIDRTRISLQKQLSQRISKAVFGD</sequence>
<dbReference type="KEGG" id="rsz:108831531"/>
<evidence type="ECO:0000256" key="1">
    <source>
        <dbReference type="ARBA" id="ARBA00004123"/>
    </source>
</evidence>
<keyword evidence="2" id="KW-0805">Transcription regulation</keyword>
<comment type="subcellular location">
    <subcellularLocation>
        <location evidence="1">Nucleus</location>
    </subcellularLocation>
</comment>
<dbReference type="Gene3D" id="2.40.330.10">
    <property type="entry name" value="DNA-binding pseudobarrel domain"/>
    <property type="match status" value="1"/>
</dbReference>
<protein>
    <submittedName>
        <fullName evidence="7">B3 domain-containing protein At4g03170</fullName>
    </submittedName>
</protein>
<evidence type="ECO:0000256" key="5">
    <source>
        <dbReference type="ARBA" id="ARBA00023242"/>
    </source>
</evidence>
<dbReference type="SUPFAM" id="SSF101936">
    <property type="entry name" value="DNA-binding pseudobarrel domain"/>
    <property type="match status" value="1"/>
</dbReference>
<keyword evidence="6" id="KW-1185">Reference proteome</keyword>
<dbReference type="Proteomes" id="UP000504610">
    <property type="component" value="Chromosome 8"/>
</dbReference>
<dbReference type="OrthoDB" id="668173at2759"/>
<keyword evidence="4" id="KW-0804">Transcription</keyword>
<gene>
    <name evidence="7" type="primary">LOC108831531</name>
</gene>
<dbReference type="RefSeq" id="XP_018460565.1">
    <property type="nucleotide sequence ID" value="XM_018605063.1"/>
</dbReference>
<dbReference type="PANTHER" id="PTHR31541:SF28">
    <property type="entry name" value="TF-B3 DOMAIN-CONTAINING PROTEIN"/>
    <property type="match status" value="1"/>
</dbReference>
<keyword evidence="3" id="KW-0238">DNA-binding</keyword>
<reference evidence="6" key="1">
    <citation type="journal article" date="2019" name="Database">
        <title>The radish genome database (RadishGD): an integrated information resource for radish genomics.</title>
        <authorList>
            <person name="Yu H.J."/>
            <person name="Baek S."/>
            <person name="Lee Y.J."/>
            <person name="Cho A."/>
            <person name="Mun J.H."/>
        </authorList>
    </citation>
    <scope>NUCLEOTIDE SEQUENCE [LARGE SCALE GENOMIC DNA]</scope>
    <source>
        <strain evidence="6">cv. WK10039</strain>
    </source>
</reference>
<evidence type="ECO:0000256" key="3">
    <source>
        <dbReference type="ARBA" id="ARBA00023125"/>
    </source>
</evidence>
<keyword evidence="5" id="KW-0539">Nucleus</keyword>
<accession>A0A6J0LJZ2</accession>
<dbReference type="GeneID" id="108831531"/>
<evidence type="ECO:0000313" key="7">
    <source>
        <dbReference type="RefSeq" id="XP_018460565.1"/>
    </source>
</evidence>
<dbReference type="InterPro" id="IPR003340">
    <property type="entry name" value="B3_DNA-bd"/>
</dbReference>
<organism evidence="6 7">
    <name type="scientific">Raphanus sativus</name>
    <name type="common">Radish</name>
    <name type="synonym">Raphanus raphanistrum var. sativus</name>
    <dbReference type="NCBI Taxonomy" id="3726"/>
    <lineage>
        <taxon>Eukaryota</taxon>
        <taxon>Viridiplantae</taxon>
        <taxon>Streptophyta</taxon>
        <taxon>Embryophyta</taxon>
        <taxon>Tracheophyta</taxon>
        <taxon>Spermatophyta</taxon>
        <taxon>Magnoliopsida</taxon>
        <taxon>eudicotyledons</taxon>
        <taxon>Gunneridae</taxon>
        <taxon>Pentapetalae</taxon>
        <taxon>rosids</taxon>
        <taxon>malvids</taxon>
        <taxon>Brassicales</taxon>
        <taxon>Brassicaceae</taxon>
        <taxon>Brassiceae</taxon>
        <taxon>Raphanus</taxon>
    </lineage>
</organism>
<dbReference type="InterPro" id="IPR015300">
    <property type="entry name" value="DNA-bd_pseudobarrel_sf"/>
</dbReference>
<name>A0A6J0LJZ2_RAPSA</name>
<reference evidence="7" key="2">
    <citation type="submission" date="2025-08" db="UniProtKB">
        <authorList>
            <consortium name="RefSeq"/>
        </authorList>
    </citation>
    <scope>IDENTIFICATION</scope>
    <source>
        <tissue evidence="7">Leaf</tissue>
    </source>
</reference>
<evidence type="ECO:0000256" key="2">
    <source>
        <dbReference type="ARBA" id="ARBA00023015"/>
    </source>
</evidence>